<evidence type="ECO:0000313" key="1">
    <source>
        <dbReference type="EMBL" id="KKM90122.1"/>
    </source>
</evidence>
<name>A0A0F9P9T3_9ZZZZ</name>
<proteinExistence type="predicted"/>
<dbReference type="SUPFAM" id="SSF52058">
    <property type="entry name" value="L domain-like"/>
    <property type="match status" value="1"/>
</dbReference>
<accession>A0A0F9P9T3</accession>
<comment type="caution">
    <text evidence="1">The sequence shown here is derived from an EMBL/GenBank/DDBJ whole genome shotgun (WGS) entry which is preliminary data.</text>
</comment>
<organism evidence="1">
    <name type="scientific">marine sediment metagenome</name>
    <dbReference type="NCBI Taxonomy" id="412755"/>
    <lineage>
        <taxon>unclassified sequences</taxon>
        <taxon>metagenomes</taxon>
        <taxon>ecological metagenomes</taxon>
    </lineage>
</organism>
<sequence length="596" mass="69062">MDSILSNEKWFWKTIGIFFRYRFIEEETGYFTKKYRNNFKTNINMDNFAVNYSKNSYLQFKSPSLLLEHKDIVLLDCVDKLLTKGYERKDIVIIANAKSAGFPDIILMDHSGSPYAAFSCYKWGEKYESALLNFKNKSGELFKFYKENRKIRYLCIYSSYLDGGLPHRTYTFYNITESNDEKTLYHTGIFEKDIKPYEITPKCTRNERKKLFKNITNRLSKFPQINDYVVKNGEIIKYNGNEENITLPNPITHIGMGAFWNCTSLKSIKLNDGITRIGGDAFYKCINLEHINIASTVREIGNDPFAGCPNLSLKNSSEYFVLEDGVLYNREKNQILHYPIKKQLKHFEIPISVRYINKHTFYNNKYIKSIVIPKSVTWIENNLFSGCKVEEVICKSPHFCVDNGVLYNKEKSQVFSVFNHNIRKLILPDTVRRIGKNSFFGCKNLEHLHISKNITHIGLNPFVGCSKLKISSESSKYTIENGMLINKKTKLLKYCPNSSVDDTIKIPDNIQIIGRNSFSFCVNLKTLRIPNSVKIIERGAFGGCSNLRDISIPDSVKKIEKWAFNYCRNLSQVHISKESKLEEYVFAESPVKLIRI</sequence>
<dbReference type="InterPro" id="IPR053139">
    <property type="entry name" value="Surface_bspA-like"/>
</dbReference>
<gene>
    <name evidence="1" type="ORF">LCGC14_1241770</name>
</gene>
<dbReference type="AlphaFoldDB" id="A0A0F9P9T3"/>
<dbReference type="InterPro" id="IPR026906">
    <property type="entry name" value="LRR_5"/>
</dbReference>
<protein>
    <recommendedName>
        <fullName evidence="2">Leucine-rich repeat domain-containing protein</fullName>
    </recommendedName>
</protein>
<evidence type="ECO:0008006" key="2">
    <source>
        <dbReference type="Google" id="ProtNLM"/>
    </source>
</evidence>
<dbReference type="PANTHER" id="PTHR45661">
    <property type="entry name" value="SURFACE ANTIGEN"/>
    <property type="match status" value="1"/>
</dbReference>
<dbReference type="InterPro" id="IPR032675">
    <property type="entry name" value="LRR_dom_sf"/>
</dbReference>
<dbReference type="Gene3D" id="3.80.10.10">
    <property type="entry name" value="Ribonuclease Inhibitor"/>
    <property type="match status" value="3"/>
</dbReference>
<reference evidence="1" key="1">
    <citation type="journal article" date="2015" name="Nature">
        <title>Complex archaea that bridge the gap between prokaryotes and eukaryotes.</title>
        <authorList>
            <person name="Spang A."/>
            <person name="Saw J.H."/>
            <person name="Jorgensen S.L."/>
            <person name="Zaremba-Niedzwiedzka K."/>
            <person name="Martijn J."/>
            <person name="Lind A.E."/>
            <person name="van Eijk R."/>
            <person name="Schleper C."/>
            <person name="Guy L."/>
            <person name="Ettema T.J."/>
        </authorList>
    </citation>
    <scope>NUCLEOTIDE SEQUENCE</scope>
</reference>
<dbReference type="Pfam" id="PF13306">
    <property type="entry name" value="LRR_5"/>
    <property type="match status" value="4"/>
</dbReference>
<dbReference type="EMBL" id="LAZR01006716">
    <property type="protein sequence ID" value="KKM90122.1"/>
    <property type="molecule type" value="Genomic_DNA"/>
</dbReference>
<dbReference type="PANTHER" id="PTHR45661:SF3">
    <property type="entry name" value="IG-LIKE DOMAIN-CONTAINING PROTEIN"/>
    <property type="match status" value="1"/>
</dbReference>